<dbReference type="Pfam" id="PF01433">
    <property type="entry name" value="Peptidase_M1"/>
    <property type="match status" value="1"/>
</dbReference>
<dbReference type="AlphaFoldDB" id="A0A538UDE2"/>
<reference evidence="3 4" key="1">
    <citation type="journal article" date="2019" name="Nat. Microbiol.">
        <title>Mediterranean grassland soil C-N compound turnover is dependent on rainfall and depth, and is mediated by genomically divergent microorganisms.</title>
        <authorList>
            <person name="Diamond S."/>
            <person name="Andeer P.F."/>
            <person name="Li Z."/>
            <person name="Crits-Christoph A."/>
            <person name="Burstein D."/>
            <person name="Anantharaman K."/>
            <person name="Lane K.R."/>
            <person name="Thomas B.C."/>
            <person name="Pan C."/>
            <person name="Northen T.R."/>
            <person name="Banfield J.F."/>
        </authorList>
    </citation>
    <scope>NUCLEOTIDE SEQUENCE [LARGE SCALE GENOMIC DNA]</scope>
    <source>
        <strain evidence="3">WS_11</strain>
    </source>
</reference>
<dbReference type="PANTHER" id="PTHR45726:SF3">
    <property type="entry name" value="LEUKOTRIENE A-4 HYDROLASE"/>
    <property type="match status" value="1"/>
</dbReference>
<feature type="binding site" evidence="1">
    <location>
        <position position="539"/>
    </location>
    <ligand>
        <name>Zn(2+)</name>
        <dbReference type="ChEBI" id="CHEBI:29105"/>
        <note>catalytic</note>
    </ligand>
</feature>
<protein>
    <submittedName>
        <fullName evidence="3">M1 family metallopeptidase</fullName>
    </submittedName>
</protein>
<dbReference type="InterPro" id="IPR034015">
    <property type="entry name" value="M1_LTA4H"/>
</dbReference>
<dbReference type="Proteomes" id="UP000319771">
    <property type="component" value="Unassembled WGS sequence"/>
</dbReference>
<dbReference type="PANTHER" id="PTHR45726">
    <property type="entry name" value="LEUKOTRIENE A-4 HYDROLASE"/>
    <property type="match status" value="1"/>
</dbReference>
<organism evidence="3 4">
    <name type="scientific">Eiseniibacteriota bacterium</name>
    <dbReference type="NCBI Taxonomy" id="2212470"/>
    <lineage>
        <taxon>Bacteria</taxon>
        <taxon>Candidatus Eiseniibacteriota</taxon>
    </lineage>
</organism>
<gene>
    <name evidence="3" type="ORF">E6K81_03170</name>
</gene>
<dbReference type="InterPro" id="IPR014782">
    <property type="entry name" value="Peptidase_M1_dom"/>
</dbReference>
<dbReference type="GO" id="GO:0008270">
    <property type="term" value="F:zinc ion binding"/>
    <property type="evidence" value="ECO:0007669"/>
    <property type="project" value="InterPro"/>
</dbReference>
<evidence type="ECO:0000259" key="2">
    <source>
        <dbReference type="Pfam" id="PF01433"/>
    </source>
</evidence>
<sequence>MQPRQAGPLGSRLRPLVLALALEATGARADAAAATPPGDSAWAPVAHPIAAVDRFLTQRAVRTRSIHVRGLTLERDAARIALEDGDLWLCEPIAGRVLAAVFRGAGTMTVTPPTPFERNELVRFGRAPVLTLPIRTLALIFADSTAAELTRGRPFTDTPVPGEAARSLKWFLDSVGEPRSGELVRGMAWPYFNGRANGYFFAYADGGKDQRWFFEIDPLQHEEVSLWRVPPAPFLTLQSLSDREVVCRFPRGGVYDTTAVSELRPDLAVREYRLDCVVSSVLGFSAQAELQAKSLLDREDWIRLDLFSELDVDSVDWDGTPASFARRDQSQALWVRPPSVPGPGEDHVLRIAYHGDLFTSTLDWIQLRSPTGWYPSPGSREPATFDMTFHHPAEFLLRPVGEPVSFVPKGDASVSRWVVRQPARNATFVLGRFDERSFGAAGIPRVSALIYQGKPHKVLMSGGRTTLIEGGKLEDWVVDDAAKCAAFYQQRLGPAQAPSFVVGQIPALEGEAFPGLINIPQTAFAGATAIAEDQVFRSHEVAHQWWGCTVAARTYHDHWLEEGFADFSGLWYLQSGLGHNRDYLDVLHEWGEELFRDREVRPEHGRQAGPIWLGSRNASRQRPNDYALIDSKKGAWVLQMLRSMLLDLDTMDDSRFSALMRDFYRSYAGRTASTEDFRRLAEQHAGRDLGWFFDQWVYRTGLPTFRFASNTERLPDGRYLVSCRVEQSGMGDDFRMPVTLRVEFGKDQFAWVRRVVAGRSTRFELPAMAMPPTRIVFADVASVLGRVKDVAW</sequence>
<dbReference type="GO" id="GO:0008237">
    <property type="term" value="F:metallopeptidase activity"/>
    <property type="evidence" value="ECO:0007669"/>
    <property type="project" value="InterPro"/>
</dbReference>
<dbReference type="EMBL" id="VBPB01000046">
    <property type="protein sequence ID" value="TMQ73739.1"/>
    <property type="molecule type" value="Genomic_DNA"/>
</dbReference>
<comment type="cofactor">
    <cofactor evidence="1">
        <name>Zn(2+)</name>
        <dbReference type="ChEBI" id="CHEBI:29105"/>
    </cofactor>
    <text evidence="1">Binds 1 zinc ion per subunit.</text>
</comment>
<dbReference type="SUPFAM" id="SSF55486">
    <property type="entry name" value="Metalloproteases ('zincins'), catalytic domain"/>
    <property type="match status" value="1"/>
</dbReference>
<name>A0A538UDE2_UNCEI</name>
<evidence type="ECO:0000256" key="1">
    <source>
        <dbReference type="PIRSR" id="PIRSR634015-3"/>
    </source>
</evidence>
<keyword evidence="1" id="KW-0479">Metal-binding</keyword>
<evidence type="ECO:0000313" key="3">
    <source>
        <dbReference type="EMBL" id="TMQ73739.1"/>
    </source>
</evidence>
<comment type="caution">
    <text evidence="3">The sequence shown here is derived from an EMBL/GenBank/DDBJ whole genome shotgun (WGS) entry which is preliminary data.</text>
</comment>
<accession>A0A538UDE2</accession>
<dbReference type="Gene3D" id="1.10.390.10">
    <property type="entry name" value="Neutral Protease Domain 2"/>
    <property type="match status" value="1"/>
</dbReference>
<evidence type="ECO:0000313" key="4">
    <source>
        <dbReference type="Proteomes" id="UP000319771"/>
    </source>
</evidence>
<dbReference type="InterPro" id="IPR027268">
    <property type="entry name" value="Peptidase_M4/M1_CTD_sf"/>
</dbReference>
<keyword evidence="1" id="KW-0862">Zinc</keyword>
<feature type="domain" description="Peptidase M1 membrane alanine aminopeptidase" evidence="2">
    <location>
        <begin position="538"/>
        <end position="696"/>
    </location>
</feature>
<feature type="binding site" evidence="1">
    <location>
        <position position="543"/>
    </location>
    <ligand>
        <name>Zn(2+)</name>
        <dbReference type="ChEBI" id="CHEBI:29105"/>
        <note>catalytic</note>
    </ligand>
</feature>
<proteinExistence type="predicted"/>
<feature type="binding site" evidence="1">
    <location>
        <position position="562"/>
    </location>
    <ligand>
        <name>Zn(2+)</name>
        <dbReference type="ChEBI" id="CHEBI:29105"/>
        <note>catalytic</note>
    </ligand>
</feature>